<dbReference type="EMBL" id="JAPWTK010000195">
    <property type="protein sequence ID" value="KAJ8946177.1"/>
    <property type="molecule type" value="Genomic_DNA"/>
</dbReference>
<dbReference type="AlphaFoldDB" id="A0AAV8Y5J5"/>
<evidence type="ECO:0000313" key="3">
    <source>
        <dbReference type="Proteomes" id="UP001162162"/>
    </source>
</evidence>
<protein>
    <submittedName>
        <fullName evidence="2">Uncharacterized protein</fullName>
    </submittedName>
</protein>
<proteinExistence type="predicted"/>
<gene>
    <name evidence="2" type="ORF">NQ318_004431</name>
</gene>
<comment type="caution">
    <text evidence="2">The sequence shown here is derived from an EMBL/GenBank/DDBJ whole genome shotgun (WGS) entry which is preliminary data.</text>
</comment>
<dbReference type="Proteomes" id="UP001162162">
    <property type="component" value="Unassembled WGS sequence"/>
</dbReference>
<evidence type="ECO:0000256" key="1">
    <source>
        <dbReference type="SAM" id="MobiDB-lite"/>
    </source>
</evidence>
<evidence type="ECO:0000313" key="2">
    <source>
        <dbReference type="EMBL" id="KAJ8946177.1"/>
    </source>
</evidence>
<organism evidence="2 3">
    <name type="scientific">Aromia moschata</name>
    <dbReference type="NCBI Taxonomy" id="1265417"/>
    <lineage>
        <taxon>Eukaryota</taxon>
        <taxon>Metazoa</taxon>
        <taxon>Ecdysozoa</taxon>
        <taxon>Arthropoda</taxon>
        <taxon>Hexapoda</taxon>
        <taxon>Insecta</taxon>
        <taxon>Pterygota</taxon>
        <taxon>Neoptera</taxon>
        <taxon>Endopterygota</taxon>
        <taxon>Coleoptera</taxon>
        <taxon>Polyphaga</taxon>
        <taxon>Cucujiformia</taxon>
        <taxon>Chrysomeloidea</taxon>
        <taxon>Cerambycidae</taxon>
        <taxon>Cerambycinae</taxon>
        <taxon>Callichromatini</taxon>
        <taxon>Aromia</taxon>
    </lineage>
</organism>
<reference evidence="2" key="1">
    <citation type="journal article" date="2023" name="Insect Mol. Biol.">
        <title>Genome sequencing provides insights into the evolution of gene families encoding plant cell wall-degrading enzymes in longhorned beetles.</title>
        <authorList>
            <person name="Shin N.R."/>
            <person name="Okamura Y."/>
            <person name="Kirsch R."/>
            <person name="Pauchet Y."/>
        </authorList>
    </citation>
    <scope>NUCLEOTIDE SEQUENCE</scope>
    <source>
        <strain evidence="2">AMC_N1</strain>
    </source>
</reference>
<accession>A0AAV8Y5J5</accession>
<feature type="region of interest" description="Disordered" evidence="1">
    <location>
        <begin position="57"/>
        <end position="83"/>
    </location>
</feature>
<sequence length="173" mass="19347">MRQNGIPGVYLLQVRGHCGGVHSITCNSEDDSTNASRAPRTRTRRVAISKIPLTRRLVSTAGADPENNVRNPEPGGTSRKPGVSGSFSWWQLYERDLNVMKKSETFVNKRVKRFQKTKIVDALPERGVKRKNSDWGTSLVEVVPPKLDLFPTIGNLNTDREAKFDEKALVPYA</sequence>
<keyword evidence="3" id="KW-1185">Reference proteome</keyword>
<name>A0AAV8Y5J5_9CUCU</name>